<dbReference type="PROSITE" id="PS01180">
    <property type="entry name" value="CUB"/>
    <property type="match status" value="1"/>
</dbReference>
<keyword evidence="6" id="KW-1185">Reference proteome</keyword>
<dbReference type="InterPro" id="IPR053207">
    <property type="entry name" value="Non-NMDA_GluR_Accessory"/>
</dbReference>
<dbReference type="PROSITE" id="PS01209">
    <property type="entry name" value="LDLRA_1"/>
    <property type="match status" value="1"/>
</dbReference>
<keyword evidence="1 2" id="KW-1015">Disulfide bond</keyword>
<dbReference type="KEGG" id="tpal:117643321"/>
<dbReference type="Pfam" id="PF25090">
    <property type="entry name" value="DUF7805"/>
    <property type="match status" value="1"/>
</dbReference>
<feature type="region of interest" description="Disordered" evidence="3">
    <location>
        <begin position="1105"/>
        <end position="1174"/>
    </location>
</feature>
<dbReference type="SMART" id="SM00192">
    <property type="entry name" value="LDLa"/>
    <property type="match status" value="2"/>
</dbReference>
<keyword evidence="4" id="KW-0812">Transmembrane</keyword>
<evidence type="ECO:0000256" key="2">
    <source>
        <dbReference type="PROSITE-ProRule" id="PRU00124"/>
    </source>
</evidence>
<dbReference type="Gene3D" id="2.60.120.290">
    <property type="entry name" value="Spermadhesin, CUB domain"/>
    <property type="match status" value="1"/>
</dbReference>
<feature type="disulfide bond" evidence="2">
    <location>
        <begin position="13"/>
        <end position="25"/>
    </location>
</feature>
<evidence type="ECO:0000259" key="5">
    <source>
        <dbReference type="PROSITE" id="PS01180"/>
    </source>
</evidence>
<dbReference type="GO" id="GO:0005886">
    <property type="term" value="C:plasma membrane"/>
    <property type="evidence" value="ECO:0007669"/>
    <property type="project" value="TreeGrafter"/>
</dbReference>
<dbReference type="InterPro" id="IPR000859">
    <property type="entry name" value="CUB_dom"/>
</dbReference>
<evidence type="ECO:0000313" key="6">
    <source>
        <dbReference type="Proteomes" id="UP000515158"/>
    </source>
</evidence>
<name>A0A6P8YVB1_THRPL</name>
<comment type="caution">
    <text evidence="2">Lacks conserved residue(s) required for the propagation of feature annotation.</text>
</comment>
<dbReference type="PROSITE" id="PS50068">
    <property type="entry name" value="LDLRA_2"/>
    <property type="match status" value="1"/>
</dbReference>
<dbReference type="PRINTS" id="PR00261">
    <property type="entry name" value="LDLRECEPTOR"/>
</dbReference>
<dbReference type="Proteomes" id="UP000515158">
    <property type="component" value="Unplaced"/>
</dbReference>
<dbReference type="SUPFAM" id="SSF49854">
    <property type="entry name" value="Spermadhesin, CUB domain"/>
    <property type="match status" value="1"/>
</dbReference>
<proteinExistence type="predicted"/>
<organism evidence="7">
    <name type="scientific">Thrips palmi</name>
    <name type="common">Melon thrips</name>
    <dbReference type="NCBI Taxonomy" id="161013"/>
    <lineage>
        <taxon>Eukaryota</taxon>
        <taxon>Metazoa</taxon>
        <taxon>Ecdysozoa</taxon>
        <taxon>Arthropoda</taxon>
        <taxon>Hexapoda</taxon>
        <taxon>Insecta</taxon>
        <taxon>Pterygota</taxon>
        <taxon>Neoptera</taxon>
        <taxon>Paraneoptera</taxon>
        <taxon>Thysanoptera</taxon>
        <taxon>Terebrantia</taxon>
        <taxon>Thripoidea</taxon>
        <taxon>Thripidae</taxon>
        <taxon>Thrips</taxon>
    </lineage>
</organism>
<feature type="disulfide bond" evidence="2">
    <location>
        <begin position="20"/>
        <end position="38"/>
    </location>
</feature>
<dbReference type="OrthoDB" id="10037824at2759"/>
<dbReference type="InterPro" id="IPR002172">
    <property type="entry name" value="LDrepeatLR_classA_rpt"/>
</dbReference>
<gene>
    <name evidence="7" type="primary">LOC117643321</name>
</gene>
<evidence type="ECO:0000256" key="4">
    <source>
        <dbReference type="SAM" id="Phobius"/>
    </source>
</evidence>
<dbReference type="SUPFAM" id="SSF57424">
    <property type="entry name" value="LDL receptor-like module"/>
    <property type="match status" value="1"/>
</dbReference>
<evidence type="ECO:0000256" key="3">
    <source>
        <dbReference type="SAM" id="MobiDB-lite"/>
    </source>
</evidence>
<feature type="domain" description="CUB" evidence="5">
    <location>
        <begin position="204"/>
        <end position="357"/>
    </location>
</feature>
<evidence type="ECO:0000256" key="1">
    <source>
        <dbReference type="ARBA" id="ARBA00023157"/>
    </source>
</evidence>
<dbReference type="PANTHER" id="PTHR47537">
    <property type="entry name" value="CUBILIN"/>
    <property type="match status" value="1"/>
</dbReference>
<dbReference type="InterPro" id="IPR023415">
    <property type="entry name" value="LDLR_class-A_CS"/>
</dbReference>
<dbReference type="CDD" id="cd00041">
    <property type="entry name" value="CUB"/>
    <property type="match status" value="1"/>
</dbReference>
<feature type="transmembrane region" description="Helical" evidence="4">
    <location>
        <begin position="1047"/>
        <end position="1071"/>
    </location>
</feature>
<feature type="compositionally biased region" description="Pro residues" evidence="3">
    <location>
        <begin position="472"/>
        <end position="482"/>
    </location>
</feature>
<dbReference type="InterPro" id="IPR036055">
    <property type="entry name" value="LDL_receptor-like_sf"/>
</dbReference>
<protein>
    <submittedName>
        <fullName evidence="7">Uncharacterized protein LOC117643321</fullName>
    </submittedName>
</protein>
<dbReference type="RefSeq" id="XP_034238057.1">
    <property type="nucleotide sequence ID" value="XM_034382166.1"/>
</dbReference>
<dbReference type="InParanoid" id="A0A6P8YVB1"/>
<dbReference type="PANTHER" id="PTHR47537:SF8">
    <property type="entry name" value="CUB DOMAIN-CONTAINING PROTEIN"/>
    <property type="match status" value="1"/>
</dbReference>
<dbReference type="FunCoup" id="A0A6P8YVB1">
    <property type="interactions" value="106"/>
</dbReference>
<feature type="region of interest" description="Disordered" evidence="3">
    <location>
        <begin position="472"/>
        <end position="501"/>
    </location>
</feature>
<dbReference type="AlphaFoldDB" id="A0A6P8YVB1"/>
<dbReference type="CDD" id="cd00112">
    <property type="entry name" value="LDLa"/>
    <property type="match status" value="2"/>
</dbReference>
<dbReference type="GeneID" id="117643321"/>
<dbReference type="Gene3D" id="4.10.400.10">
    <property type="entry name" value="Low-density Lipoprotein Receptor"/>
    <property type="match status" value="1"/>
</dbReference>
<reference evidence="7" key="1">
    <citation type="submission" date="2025-08" db="UniProtKB">
        <authorList>
            <consortium name="RefSeq"/>
        </authorList>
    </citation>
    <scope>IDENTIFICATION</scope>
    <source>
        <tissue evidence="7">Total insect</tissue>
    </source>
</reference>
<dbReference type="InterPro" id="IPR056707">
    <property type="entry name" value="DUF7805"/>
</dbReference>
<dbReference type="Pfam" id="PF00057">
    <property type="entry name" value="Ldl_recept_a"/>
    <property type="match status" value="1"/>
</dbReference>
<keyword evidence="4" id="KW-1133">Transmembrane helix</keyword>
<keyword evidence="4" id="KW-0472">Membrane</keyword>
<feature type="compositionally biased region" description="Low complexity" evidence="3">
    <location>
        <begin position="1105"/>
        <end position="1122"/>
    </location>
</feature>
<dbReference type="FunFam" id="2.60.120.290:FF:000065">
    <property type="entry name" value="Uncharacterized protein, isoform E"/>
    <property type="match status" value="1"/>
</dbReference>
<accession>A0A6P8YVB1</accession>
<sequence length="1174" mass="127540">MPQEPPAAALPACRISEFPCKTNKCIRLDRYCDGRDDCGDKSDEPPHCTVCNRTYYGDVGKTYELSLGKPPLDRIPYNCHLTFTASGHTHGELIQLIFDEFHVGRYLRHAADAGCPDGHMTLAELGRPFTGGFWCGASSGYAVYFSEVSTVTLSLRLFASTAHAATPFRFHLRYRFITRDDAVVRFGSHDKQVERGTGVPGTYCSRQFDECYRKKCKLQSPNYPGMYPRNVTCFLSLRQKEVPHCKHAMITVHQNAEHKIQIKRAAAALPASVNKTSRAVRVWDDCSGPLGERDYLVFYDGPSTSDPVLIKWCGGDWLPKISSRGPEMLVAFHSSAFSAPLHALSPLRGFELEVDVMFSDSDSLDYQRDPRKCEFWINATSWGVGGAGNPPPRWGHVLSPRHTLPPNTTCTYRFHGLAGDTVWLYFLAYSHHSLLSTSSSLPSVLATPATSTTTTSARPPSLLHNHLLLLPPRPASTPPPSPWIGLSGTKSNQAGSGSHHRSDLNHILGVDPAATPSTASACSMRLRIWDGGGTTGLPVLASHCDKDGPRLCAHAALGNATRTTRSCGPHESYESTGTDLTMQHTITEGTALHPVHWRLHYEFVDTNLGGEAWTGRGAILASGAVASAGRPLSRPPIPCARLFRKLRSGDVFSPRNVFMFGRGGAANLSCIYRIEAASNERIRLTVDKASFGGDSDACSTVADPHTGRPSCAYAVGARTSELRLWEVPWRDVRLPRACLCDNTTVTSRPFVYQSASRVLELAFTVTQLNVTEDFDDLHFHATFEMVRSNECSRKQRLRGAGGEIEFESPASSRTDLSCEGLPWMVEAHENKSLFLLTWGSFLPVSGPIDDSTTGSSPSRCHTRSRILLYSGRPLRLARVVCPLPQRERPFSLHVFSEEWFGLPAGQQLPAAPPGTQSYTAVAVAAMAAGATQGFGGYGAPSFLVEWVGRDSASAALHWLEISRPKLALQQRLWSEKGAKPPPDAIPKGNLSLALGWDCPHKCPELNACISESLWCDGRPNCPSGFDEADPKCEFIGRRIFTWLPGGLYFAMASAGAGCVALLLACLLLVLCRARARRRRLQAKQDAGYGGYGGYGGGSGAGTLSSVTSSRGTIGSRGSLSAGLSGGSLPGTYRRTKSRRRSDGTGRRLSGVDGDAIANQPRRVPTSELLLDANS</sequence>
<dbReference type="InterPro" id="IPR035914">
    <property type="entry name" value="Sperma_CUB_dom_sf"/>
</dbReference>
<evidence type="ECO:0000313" key="7">
    <source>
        <dbReference type="RefSeq" id="XP_034238057.1"/>
    </source>
</evidence>